<reference evidence="3" key="2">
    <citation type="submission" date="2021-04" db="EMBL/GenBank/DDBJ databases">
        <authorList>
            <person name="Gilroy R."/>
        </authorList>
    </citation>
    <scope>NUCLEOTIDE SEQUENCE</scope>
    <source>
        <strain evidence="3">ChiGjej4B4-7305</strain>
    </source>
</reference>
<keyword evidence="1" id="KW-0812">Transmembrane</keyword>
<dbReference type="InterPro" id="IPR045063">
    <property type="entry name" value="Dynamin_N"/>
</dbReference>
<dbReference type="Proteomes" id="UP000824037">
    <property type="component" value="Unassembled WGS sequence"/>
</dbReference>
<reference evidence="3" key="1">
    <citation type="journal article" date="2021" name="PeerJ">
        <title>Extensive microbial diversity within the chicken gut microbiome revealed by metagenomics and culture.</title>
        <authorList>
            <person name="Gilroy R."/>
            <person name="Ravi A."/>
            <person name="Getino M."/>
            <person name="Pursley I."/>
            <person name="Horton D.L."/>
            <person name="Alikhan N.F."/>
            <person name="Baker D."/>
            <person name="Gharbi K."/>
            <person name="Hall N."/>
            <person name="Watson M."/>
            <person name="Adriaenssens E.M."/>
            <person name="Foster-Nyarko E."/>
            <person name="Jarju S."/>
            <person name="Secka A."/>
            <person name="Antonio M."/>
            <person name="Oren A."/>
            <person name="Chaudhuri R.R."/>
            <person name="La Ragione R."/>
            <person name="Hildebrand F."/>
            <person name="Pallen M.J."/>
        </authorList>
    </citation>
    <scope>NUCLEOTIDE SEQUENCE</scope>
    <source>
        <strain evidence="3">ChiGjej4B4-7305</strain>
    </source>
</reference>
<name>A0A9D2EJE1_9MICO</name>
<evidence type="ECO:0000259" key="2">
    <source>
        <dbReference type="Pfam" id="PF00350"/>
    </source>
</evidence>
<evidence type="ECO:0000313" key="3">
    <source>
        <dbReference type="EMBL" id="HIZ38216.1"/>
    </source>
</evidence>
<dbReference type="SUPFAM" id="SSF52540">
    <property type="entry name" value="P-loop containing nucleoside triphosphate hydrolases"/>
    <property type="match status" value="1"/>
</dbReference>
<evidence type="ECO:0000313" key="4">
    <source>
        <dbReference type="Proteomes" id="UP000824037"/>
    </source>
</evidence>
<proteinExistence type="predicted"/>
<protein>
    <submittedName>
        <fullName evidence="3">Dynamin family protein</fullName>
    </submittedName>
</protein>
<accession>A0A9D2EJE1</accession>
<dbReference type="EMBL" id="DXBY01000351">
    <property type="protein sequence ID" value="HIZ38216.1"/>
    <property type="molecule type" value="Genomic_DNA"/>
</dbReference>
<dbReference type="Pfam" id="PF00350">
    <property type="entry name" value="Dynamin_N"/>
    <property type="match status" value="1"/>
</dbReference>
<feature type="transmembrane region" description="Helical" evidence="1">
    <location>
        <begin position="452"/>
        <end position="474"/>
    </location>
</feature>
<gene>
    <name evidence="3" type="ORF">H9815_20760</name>
</gene>
<feature type="domain" description="Dynamin N-terminal" evidence="2">
    <location>
        <begin position="56"/>
        <end position="186"/>
    </location>
</feature>
<organism evidence="3 4">
    <name type="scientific">Candidatus Ruania gallistercoris</name>
    <dbReference type="NCBI Taxonomy" id="2838746"/>
    <lineage>
        <taxon>Bacteria</taxon>
        <taxon>Bacillati</taxon>
        <taxon>Actinomycetota</taxon>
        <taxon>Actinomycetes</taxon>
        <taxon>Micrococcales</taxon>
        <taxon>Ruaniaceae</taxon>
        <taxon>Ruania</taxon>
    </lineage>
</organism>
<comment type="caution">
    <text evidence="3">The sequence shown here is derived from an EMBL/GenBank/DDBJ whole genome shotgun (WGS) entry which is preliminary data.</text>
</comment>
<keyword evidence="1" id="KW-1133">Transmembrane helix</keyword>
<dbReference type="InterPro" id="IPR027417">
    <property type="entry name" value="P-loop_NTPase"/>
</dbReference>
<sequence>MDDVLRSLREAIDGAALPLELPEAAAARTARQQLTDQLADYLIPRAASLDAPLLTVVGGSTGAGKSTLVNALVGEVLTRTGAIRPTTRNPLLIHHPEDEGWFTEERILPHLPRLRTPGPGEEPPSGSTAPVLRLAASRSVGPGLALLDAPDIDSVVDANRLLAAQLLAAADLWLFVTTAHRYADAVPWDLLREAAAREVVIAVVLDRVPPPVQEEVNADLAGMLADHGLGEAPLFLLPETELDVRGMLPDAAVAELRAWLQELTEDAAARGQVARRTLAGAIRAATTSAVSITAAVDAQTAAAQDLHEQVAEIFDVTELLSRVADGALLRGEVLSRWQDFVGTGEFFRSVEAGVGRIRDRATAFLTGKPRPARRVAHALEHGLHSVLTEQADQAAYRAYSQLWQQPASRPMLTGPELERAAETFSADAAAAIRDWQRYVLELVRTEGQDKRFTARMLAFGVNGVAVVLMVLAFASTGGLVGAEVAIAGGTAVVAQKLLEAIFGDQAVRRLAENARRDLAERVTALFEGEAGRFTVLLPNPRGTAASADRIRAAVADLDRAAEELR</sequence>
<dbReference type="AlphaFoldDB" id="A0A9D2EJE1"/>
<keyword evidence="1" id="KW-0472">Membrane</keyword>
<dbReference type="Gene3D" id="3.40.50.300">
    <property type="entry name" value="P-loop containing nucleotide triphosphate hydrolases"/>
    <property type="match status" value="1"/>
</dbReference>
<evidence type="ECO:0000256" key="1">
    <source>
        <dbReference type="SAM" id="Phobius"/>
    </source>
</evidence>